<feature type="compositionally biased region" description="Polar residues" evidence="1">
    <location>
        <begin position="225"/>
        <end position="238"/>
    </location>
</feature>
<reference evidence="2" key="1">
    <citation type="submission" date="2023-07" db="EMBL/GenBank/DDBJ databases">
        <title>draft genome sequence of fig (Ficus carica).</title>
        <authorList>
            <person name="Takahashi T."/>
            <person name="Nishimura K."/>
        </authorList>
    </citation>
    <scope>NUCLEOTIDE SEQUENCE</scope>
</reference>
<dbReference type="AlphaFoldDB" id="A0AA88DG18"/>
<sequence length="342" mass="37628">MNDTESPPLAPPASLPAAQTSLHTTATVSDPTLGNTVIVDSLATQETPRVQKNSYAAILQKPQRIITGSLDFGCEISFLSKTCGSMQTSPNRTCFPFKRRKAMETYRIEGQATTDVEDIWRLASCSTGKGNSSSSAMDSGFESLQAENNKHSVVDHEARFLQWYVVEYENVPNFCSLCKSIEHAVSHGCYSDSSEFKGKKDGMEASAQVQQTKNQQRDKQIMEENVQTADTQKPTSGQESHDKDKEKERTVDVNEKKTMETTPISTPVVKMPNITDLSVGNITIDLPFSALNERVSAGVEEVINKVTTASWTDQAENEEQGAFTLVQAKKQKVSLVIDSRDS</sequence>
<comment type="caution">
    <text evidence="2">The sequence shown here is derived from an EMBL/GenBank/DDBJ whole genome shotgun (WGS) entry which is preliminary data.</text>
</comment>
<organism evidence="2 3">
    <name type="scientific">Ficus carica</name>
    <name type="common">Common fig</name>
    <dbReference type="NCBI Taxonomy" id="3494"/>
    <lineage>
        <taxon>Eukaryota</taxon>
        <taxon>Viridiplantae</taxon>
        <taxon>Streptophyta</taxon>
        <taxon>Embryophyta</taxon>
        <taxon>Tracheophyta</taxon>
        <taxon>Spermatophyta</taxon>
        <taxon>Magnoliopsida</taxon>
        <taxon>eudicotyledons</taxon>
        <taxon>Gunneridae</taxon>
        <taxon>Pentapetalae</taxon>
        <taxon>rosids</taxon>
        <taxon>fabids</taxon>
        <taxon>Rosales</taxon>
        <taxon>Moraceae</taxon>
        <taxon>Ficeae</taxon>
        <taxon>Ficus</taxon>
    </lineage>
</organism>
<dbReference type="Proteomes" id="UP001187192">
    <property type="component" value="Unassembled WGS sequence"/>
</dbReference>
<feature type="region of interest" description="Disordered" evidence="1">
    <location>
        <begin position="192"/>
        <end position="252"/>
    </location>
</feature>
<accession>A0AA88DG18</accession>
<gene>
    <name evidence="2" type="ORF">TIFTF001_026076</name>
</gene>
<feature type="compositionally biased region" description="Basic and acidic residues" evidence="1">
    <location>
        <begin position="194"/>
        <end position="203"/>
    </location>
</feature>
<evidence type="ECO:0000313" key="3">
    <source>
        <dbReference type="Proteomes" id="UP001187192"/>
    </source>
</evidence>
<dbReference type="EMBL" id="BTGU01000067">
    <property type="protein sequence ID" value="GMN56965.1"/>
    <property type="molecule type" value="Genomic_DNA"/>
</dbReference>
<name>A0AA88DG18_FICCA</name>
<protein>
    <submittedName>
        <fullName evidence="2">Uncharacterized protein</fullName>
    </submittedName>
</protein>
<evidence type="ECO:0000313" key="2">
    <source>
        <dbReference type="EMBL" id="GMN56965.1"/>
    </source>
</evidence>
<keyword evidence="3" id="KW-1185">Reference proteome</keyword>
<feature type="compositionally biased region" description="Basic and acidic residues" evidence="1">
    <location>
        <begin position="239"/>
        <end position="252"/>
    </location>
</feature>
<proteinExistence type="predicted"/>
<evidence type="ECO:0000256" key="1">
    <source>
        <dbReference type="SAM" id="MobiDB-lite"/>
    </source>
</evidence>